<name>A0A809ZYE7_9BRAD</name>
<evidence type="ECO:0000313" key="4">
    <source>
        <dbReference type="EMBL" id="BCE57626.1"/>
    </source>
</evidence>
<reference evidence="3" key="2">
    <citation type="submission" date="2020-05" db="EMBL/GenBank/DDBJ databases">
        <title>Complete genome sequence of Bradyrhizobium diazoefficiens XF3 isolated from soybean nodule.</title>
        <authorList>
            <person name="Noda R."/>
            <person name="Kakizaki K."/>
            <person name="Minamisawa K."/>
        </authorList>
    </citation>
    <scope>NUCLEOTIDE SEQUENCE</scope>
    <source>
        <strain evidence="3">XF3</strain>
    </source>
</reference>
<reference evidence="6" key="5">
    <citation type="submission" date="2020-05" db="EMBL/GenBank/DDBJ databases">
        <title>Complete genome sequence of Bradyrhizobium diazoefficiens XF8 isolated from soybean nodule.</title>
        <authorList>
            <person name="Noda R."/>
            <person name="Kakizaki K."/>
            <person name="Minamisawa K."/>
        </authorList>
    </citation>
    <scope>NUCLEOTIDE SEQUENCE</scope>
    <source>
        <strain evidence="6">XF8</strain>
    </source>
</reference>
<feature type="compositionally biased region" description="Polar residues" evidence="1">
    <location>
        <begin position="87"/>
        <end position="104"/>
    </location>
</feature>
<dbReference type="EMBL" id="AP023097">
    <property type="protein sequence ID" value="BCE74428.1"/>
    <property type="molecule type" value="Genomic_DNA"/>
</dbReference>
<feature type="compositionally biased region" description="Basic and acidic residues" evidence="1">
    <location>
        <begin position="20"/>
        <end position="30"/>
    </location>
</feature>
<feature type="region of interest" description="Disordered" evidence="1">
    <location>
        <begin position="87"/>
        <end position="110"/>
    </location>
</feature>
<evidence type="ECO:0000313" key="6">
    <source>
        <dbReference type="EMBL" id="BCE74428.1"/>
    </source>
</evidence>
<dbReference type="EMBL" id="AP023093">
    <property type="protein sequence ID" value="BCE40166.1"/>
    <property type="molecule type" value="Genomic_DNA"/>
</dbReference>
<dbReference type="EMBL" id="AP023096">
    <property type="protein sequence ID" value="BCE66302.1"/>
    <property type="molecule type" value="Genomic_DNA"/>
</dbReference>
<protein>
    <submittedName>
        <fullName evidence="4">Uncharacterized protein</fullName>
    </submittedName>
</protein>
<proteinExistence type="predicted"/>
<reference evidence="2" key="1">
    <citation type="submission" date="2020-05" db="EMBL/GenBank/DDBJ databases">
        <title>Complete genome sequence of Bradyrhizobium diazoefficiens XF2 isolated from soybean nodule.</title>
        <authorList>
            <person name="Noda R."/>
            <person name="Kakizaki K."/>
            <person name="Minamisawa K."/>
        </authorList>
    </citation>
    <scope>NUCLEOTIDE SEQUENCE</scope>
    <source>
        <strain evidence="2">XF2</strain>
    </source>
</reference>
<dbReference type="EMBL" id="AP023092">
    <property type="protein sequence ID" value="BCE31323.1"/>
    <property type="molecule type" value="Genomic_DNA"/>
</dbReference>
<reference evidence="4" key="3">
    <citation type="submission" date="2020-05" db="EMBL/GenBank/DDBJ databases">
        <title>Complete genome sequence of Bradyrhizobium diazoefficiens XF5 isolated from soybean nodule.</title>
        <authorList>
            <person name="Noda R."/>
            <person name="Kakizaki K."/>
            <person name="Minamisawa K."/>
        </authorList>
    </citation>
    <scope>NUCLEOTIDE SEQUENCE</scope>
    <source>
        <strain evidence="4">XF5</strain>
    </source>
</reference>
<reference evidence="7" key="6">
    <citation type="submission" date="2020-05" db="EMBL/GenBank/DDBJ databases">
        <title>Complete genome sequence of Bradyrhizobium diazoefficiens XF9 isolated from soybean nodule.</title>
        <authorList>
            <person name="Noda R."/>
            <person name="Kakizaki K."/>
            <person name="Minamisawa K."/>
        </authorList>
    </citation>
    <scope>NUCLEOTIDE SEQUENCE</scope>
    <source>
        <strain evidence="7">XF9</strain>
    </source>
</reference>
<gene>
    <name evidence="2" type="ORF">XF2B_50920</name>
    <name evidence="3" type="ORF">XF3B_51970</name>
    <name evidence="4" type="ORF">XF5B_51380</name>
    <name evidence="5" type="ORF">XF6B_51010</name>
    <name evidence="6" type="ORF">XF8B_45390</name>
    <name evidence="7" type="ORF">XF9B_54360</name>
</gene>
<dbReference type="AlphaFoldDB" id="A0A809ZYE7"/>
<dbReference type="EMBL" id="AP023098">
    <property type="protein sequence ID" value="BCE84015.1"/>
    <property type="molecule type" value="Genomic_DNA"/>
</dbReference>
<evidence type="ECO:0000313" key="5">
    <source>
        <dbReference type="EMBL" id="BCE66302.1"/>
    </source>
</evidence>
<dbReference type="EMBL" id="AP023095">
    <property type="protein sequence ID" value="BCE57626.1"/>
    <property type="molecule type" value="Genomic_DNA"/>
</dbReference>
<evidence type="ECO:0000313" key="2">
    <source>
        <dbReference type="EMBL" id="BCE31323.1"/>
    </source>
</evidence>
<evidence type="ECO:0000313" key="3">
    <source>
        <dbReference type="EMBL" id="BCE40166.1"/>
    </source>
</evidence>
<organism evidence="4">
    <name type="scientific">Bradyrhizobium diazoefficiens</name>
    <dbReference type="NCBI Taxonomy" id="1355477"/>
    <lineage>
        <taxon>Bacteria</taxon>
        <taxon>Pseudomonadati</taxon>
        <taxon>Pseudomonadota</taxon>
        <taxon>Alphaproteobacteria</taxon>
        <taxon>Hyphomicrobiales</taxon>
        <taxon>Nitrobacteraceae</taxon>
        <taxon>Bradyrhizobium</taxon>
    </lineage>
</organism>
<evidence type="ECO:0000256" key="1">
    <source>
        <dbReference type="SAM" id="MobiDB-lite"/>
    </source>
</evidence>
<reference evidence="5" key="4">
    <citation type="submission" date="2020-05" db="EMBL/GenBank/DDBJ databases">
        <title>Complete genome sequence of Bradyrhizobium diazoefficiens XF6 isolated from soybean nodule.</title>
        <authorList>
            <person name="Noda R."/>
            <person name="Kakizaki K."/>
            <person name="Minamisawa K."/>
        </authorList>
    </citation>
    <scope>NUCLEOTIDE SEQUENCE</scope>
    <source>
        <strain evidence="5">XF6</strain>
    </source>
</reference>
<evidence type="ECO:0000313" key="7">
    <source>
        <dbReference type="EMBL" id="BCE84015.1"/>
    </source>
</evidence>
<accession>A0A809ZYE7</accession>
<sequence>MERERDGAAAISRCGSLPNRGRERSLRQRRSRGDLCFRKPAIALSAFFLSARSVREQHRGRRRHSAACEVLARIVVIRMATCLSQTSRSALAPGATQSGFQELSQAMGGR</sequence>
<feature type="region of interest" description="Disordered" evidence="1">
    <location>
        <begin position="1"/>
        <end position="30"/>
    </location>
</feature>